<dbReference type="EMBL" id="MDDG01000010">
    <property type="protein sequence ID" value="OQE37253.1"/>
    <property type="molecule type" value="Genomic_DNA"/>
</dbReference>
<proteinExistence type="predicted"/>
<accession>A0A1V6UGX3</accession>
<protein>
    <submittedName>
        <fullName evidence="2">Uncharacterized protein</fullName>
    </submittedName>
</protein>
<dbReference type="Proteomes" id="UP000191500">
    <property type="component" value="Unassembled WGS sequence"/>
</dbReference>
<evidence type="ECO:0000256" key="1">
    <source>
        <dbReference type="SAM" id="MobiDB-lite"/>
    </source>
</evidence>
<gene>
    <name evidence="2" type="ORF">PENCOP_c010G06103</name>
</gene>
<reference evidence="3" key="1">
    <citation type="journal article" date="2017" name="Nat. Microbiol.">
        <title>Global analysis of biosynthetic gene clusters reveals vast potential of secondary metabolite production in Penicillium species.</title>
        <authorList>
            <person name="Nielsen J.C."/>
            <person name="Grijseels S."/>
            <person name="Prigent S."/>
            <person name="Ji B."/>
            <person name="Dainat J."/>
            <person name="Nielsen K.F."/>
            <person name="Frisvad J.C."/>
            <person name="Workman M."/>
            <person name="Nielsen J."/>
        </authorList>
    </citation>
    <scope>NUCLEOTIDE SEQUENCE [LARGE SCALE GENOMIC DNA]</scope>
    <source>
        <strain evidence="3">IBT 31321</strain>
    </source>
</reference>
<evidence type="ECO:0000313" key="2">
    <source>
        <dbReference type="EMBL" id="OQE37253.1"/>
    </source>
</evidence>
<keyword evidence="3" id="KW-1185">Reference proteome</keyword>
<sequence>MDRLPPNVLQQLELRSTKDIPRPHRDIDGLNVEHFHDKCSEKLLQAVDILTEVIIMHNSLSAHTGSSIPSADPAADSCAPEQQLEAKKKENMECSSSISDQIGEHIWDIENTVDESLALTPESLEYVSESNFNIWLELNDFDLENPLLGAYDAEKAGS</sequence>
<comment type="caution">
    <text evidence="2">The sequence shown here is derived from an EMBL/GenBank/DDBJ whole genome shotgun (WGS) entry which is preliminary data.</text>
</comment>
<organism evidence="2 3">
    <name type="scientific">Penicillium coprophilum</name>
    <dbReference type="NCBI Taxonomy" id="36646"/>
    <lineage>
        <taxon>Eukaryota</taxon>
        <taxon>Fungi</taxon>
        <taxon>Dikarya</taxon>
        <taxon>Ascomycota</taxon>
        <taxon>Pezizomycotina</taxon>
        <taxon>Eurotiomycetes</taxon>
        <taxon>Eurotiomycetidae</taxon>
        <taxon>Eurotiales</taxon>
        <taxon>Aspergillaceae</taxon>
        <taxon>Penicillium</taxon>
    </lineage>
</organism>
<evidence type="ECO:0000313" key="3">
    <source>
        <dbReference type="Proteomes" id="UP000191500"/>
    </source>
</evidence>
<feature type="region of interest" description="Disordered" evidence="1">
    <location>
        <begin position="65"/>
        <end position="92"/>
    </location>
</feature>
<dbReference type="STRING" id="36646.A0A1V6UGX3"/>
<feature type="compositionally biased region" description="Low complexity" evidence="1">
    <location>
        <begin position="66"/>
        <end position="80"/>
    </location>
</feature>
<dbReference type="AlphaFoldDB" id="A0A1V6UGX3"/>
<name>A0A1V6UGX3_9EURO</name>